<dbReference type="SUPFAM" id="SSF74863">
    <property type="entry name" value="Thiol:disulfide interchange protein DsbD, N-terminal domain (DsbD-alpha)"/>
    <property type="match status" value="1"/>
</dbReference>
<dbReference type="InterPro" id="IPR022910">
    <property type="entry name" value="Thiol_diS_interchange_DbsD"/>
</dbReference>
<dbReference type="Pfam" id="PF11412">
    <property type="entry name" value="DsbD_N"/>
    <property type="match status" value="1"/>
</dbReference>
<dbReference type="InterPro" id="IPR003834">
    <property type="entry name" value="Cyt_c_assmbl_TM_dom"/>
</dbReference>
<gene>
    <name evidence="18 21" type="primary">dsbD</name>
    <name evidence="21" type="ORF">L5014_24105</name>
</gene>
<dbReference type="RefSeq" id="WP_238466295.1">
    <property type="nucleotide sequence ID" value="NZ_JAKLJA010000024.1"/>
</dbReference>
<comment type="function">
    <text evidence="18">Required to facilitate the formation of correct disulfide bonds in some periplasmic proteins and for the assembly of the periplasmic c-type cytochromes. Acts by transferring electrons from cytoplasmic thioredoxin to the periplasm. This transfer involves a cascade of disulfide bond formation and reduction steps.</text>
</comment>
<dbReference type="EC" id="1.8.1.8" evidence="18"/>
<keyword evidence="11 18" id="KW-0560">Oxidoreductase</keyword>
<keyword evidence="22" id="KW-1185">Reference proteome</keyword>
<feature type="disulfide bond" description="Redox-active" evidence="18">
    <location>
        <begin position="138"/>
        <end position="144"/>
    </location>
</feature>
<dbReference type="GO" id="GO:0045454">
    <property type="term" value="P:cell redox homeostasis"/>
    <property type="evidence" value="ECO:0007669"/>
    <property type="project" value="TreeGrafter"/>
</dbReference>
<comment type="caution">
    <text evidence="21">The sequence shown here is derived from an EMBL/GenBank/DDBJ whole genome shotgun (WGS) entry which is preliminary data.</text>
</comment>
<feature type="disulfide bond" description="Redox-active" evidence="18">
    <location>
        <begin position="558"/>
        <end position="561"/>
    </location>
</feature>
<feature type="transmembrane region" description="Helical" evidence="18">
    <location>
        <begin position="216"/>
        <end position="249"/>
    </location>
</feature>
<comment type="catalytic activity">
    <reaction evidence="17 18">
        <text>[protein]-dithiol + NADP(+) = [protein]-disulfide + NADPH + H(+)</text>
        <dbReference type="Rhea" id="RHEA:18753"/>
        <dbReference type="Rhea" id="RHEA-COMP:10593"/>
        <dbReference type="Rhea" id="RHEA-COMP:10594"/>
        <dbReference type="ChEBI" id="CHEBI:15378"/>
        <dbReference type="ChEBI" id="CHEBI:29950"/>
        <dbReference type="ChEBI" id="CHEBI:50058"/>
        <dbReference type="ChEBI" id="CHEBI:57783"/>
        <dbReference type="ChEBI" id="CHEBI:58349"/>
        <dbReference type="EC" id="1.8.1.8"/>
    </reaction>
</comment>
<sequence length="666" mass="69055">MSNRFDRRLGAAPYTSLYAFLALVCCLLPFLFGAAPARADDDFLPPDQAFTFSASEEPGVVDVHFKIADGYYMYRERFAFAMRNGTASLGDAQIPPGHVKFDTTFNKNVETYRNEITIRVPVKQASGAFDLAVTSQGCADAGICYPPAEHVYHVSGAALRAAAGGQSTVSSSAGNGASVAPVASVAPSVSTDSTQQPWYERATSADYAQSLLQGGGFFGVVGLYFLAGIVLSLLPCSYPMIPILSAIIVGEGAQVTRGRGFALSFVYVLGMALVYTVLGIAAALVGQSLGAWLQNPWVLGVFAALLTVFALMLIAGYDLALPQRWQDGASRASQGRSGGKFVAVAVMGALSALVVGACMTAPLFAVLAFIAHTGNAVLGGGALFAMGIGLGVPLMIIGLGAGTLLPRAGTWMDGVKVFFGVVLLAAALWIVWPVLGASAQMLLAALWLLLAAAALGLFTPNAGASSVWRRLGRGVGAAFAIWAATLIVGLSAGSTDPLRPLAVLAARAGGEVGNGAMRGAAAEADALNFAPVRSSAQLDAALKAAGKPAMLDFYADWCVSCKEMEKFTFSDPRVQARLAQLGLLRADVTANSPDDQALLKRFGLFGPPGIILFDASGQEVLRVVGYENADKFLTRLDRVAAQAQSSAPSASAAPARSTLSVLNGKS</sequence>
<feature type="transmembrane region" description="Helical" evidence="18">
    <location>
        <begin position="297"/>
        <end position="320"/>
    </location>
</feature>
<evidence type="ECO:0000256" key="12">
    <source>
        <dbReference type="ARBA" id="ARBA00023027"/>
    </source>
</evidence>
<evidence type="ECO:0000256" key="13">
    <source>
        <dbReference type="ARBA" id="ARBA00023136"/>
    </source>
</evidence>
<evidence type="ECO:0000256" key="3">
    <source>
        <dbReference type="ARBA" id="ARBA00022448"/>
    </source>
</evidence>
<dbReference type="PANTHER" id="PTHR32234:SF0">
    <property type="entry name" value="THIOL:DISULFIDE INTERCHANGE PROTEIN DSBD"/>
    <property type="match status" value="1"/>
</dbReference>
<dbReference type="InterPro" id="IPR035671">
    <property type="entry name" value="DsbD_gamma"/>
</dbReference>
<feature type="compositionally biased region" description="Polar residues" evidence="19">
    <location>
        <begin position="657"/>
        <end position="666"/>
    </location>
</feature>
<dbReference type="NCBIfam" id="NF001419">
    <property type="entry name" value="PRK00293.1"/>
    <property type="match status" value="1"/>
</dbReference>
<evidence type="ECO:0000256" key="10">
    <source>
        <dbReference type="ARBA" id="ARBA00022989"/>
    </source>
</evidence>
<keyword evidence="7" id="KW-0732">Signal</keyword>
<dbReference type="AlphaFoldDB" id="A0A9X1RUK7"/>
<proteinExistence type="inferred from homology"/>
<feature type="transmembrane region" description="Helical" evidence="18">
    <location>
        <begin position="261"/>
        <end position="285"/>
    </location>
</feature>
<evidence type="ECO:0000256" key="14">
    <source>
        <dbReference type="ARBA" id="ARBA00023157"/>
    </source>
</evidence>
<dbReference type="EMBL" id="JAKLJA010000024">
    <property type="protein sequence ID" value="MCG5076416.1"/>
    <property type="molecule type" value="Genomic_DNA"/>
</dbReference>
<evidence type="ECO:0000256" key="8">
    <source>
        <dbReference type="ARBA" id="ARBA00022748"/>
    </source>
</evidence>
<dbReference type="SUPFAM" id="SSF52833">
    <property type="entry name" value="Thioredoxin-like"/>
    <property type="match status" value="1"/>
</dbReference>
<dbReference type="InterPro" id="IPR012336">
    <property type="entry name" value="Thioredoxin-like_fold"/>
</dbReference>
<evidence type="ECO:0000256" key="5">
    <source>
        <dbReference type="ARBA" id="ARBA00022519"/>
    </source>
</evidence>
<keyword evidence="13 18" id="KW-0472">Membrane</keyword>
<evidence type="ECO:0000256" key="16">
    <source>
        <dbReference type="ARBA" id="ARBA00047388"/>
    </source>
</evidence>
<dbReference type="Gene3D" id="2.60.40.1250">
    <property type="entry name" value="Thiol:disulfide interchange protein DsbD, N-terminal domain"/>
    <property type="match status" value="1"/>
</dbReference>
<feature type="region of interest" description="Disordered" evidence="19">
    <location>
        <begin position="645"/>
        <end position="666"/>
    </location>
</feature>
<keyword evidence="14 18" id="KW-1015">Disulfide bond</keyword>
<keyword evidence="12 18" id="KW-0520">NAD</keyword>
<dbReference type="InterPro" id="IPR017937">
    <property type="entry name" value="Thioredoxin_CS"/>
</dbReference>
<evidence type="ECO:0000256" key="4">
    <source>
        <dbReference type="ARBA" id="ARBA00022475"/>
    </source>
</evidence>
<evidence type="ECO:0000256" key="11">
    <source>
        <dbReference type="ARBA" id="ARBA00023002"/>
    </source>
</evidence>
<keyword evidence="6 18" id="KW-0812">Transmembrane</keyword>
<keyword evidence="3 18" id="KW-0813">Transport</keyword>
<dbReference type="Pfam" id="PF13098">
    <property type="entry name" value="Thioredoxin_2"/>
    <property type="match status" value="1"/>
</dbReference>
<dbReference type="GO" id="GO:0009055">
    <property type="term" value="F:electron transfer activity"/>
    <property type="evidence" value="ECO:0007669"/>
    <property type="project" value="UniProtKB-UniRule"/>
</dbReference>
<dbReference type="HAMAP" id="MF_00399">
    <property type="entry name" value="DbsD"/>
    <property type="match status" value="1"/>
</dbReference>
<evidence type="ECO:0000256" key="18">
    <source>
        <dbReference type="HAMAP-Rule" id="MF_00399"/>
    </source>
</evidence>
<protein>
    <recommendedName>
        <fullName evidence="18">Thiol:disulfide interchange protein DsbD</fullName>
        <ecNumber evidence="18">1.8.1.8</ecNumber>
    </recommendedName>
    <alternativeName>
        <fullName evidence="18">Protein-disulfide reductase</fullName>
        <shortName evidence="18">Disulfide reductase</shortName>
    </alternativeName>
</protein>
<evidence type="ECO:0000313" key="22">
    <source>
        <dbReference type="Proteomes" id="UP001139308"/>
    </source>
</evidence>
<keyword evidence="10 18" id="KW-1133">Transmembrane helix</keyword>
<evidence type="ECO:0000256" key="7">
    <source>
        <dbReference type="ARBA" id="ARBA00022729"/>
    </source>
</evidence>
<evidence type="ECO:0000256" key="19">
    <source>
        <dbReference type="SAM" id="MobiDB-lite"/>
    </source>
</evidence>
<dbReference type="GO" id="GO:0005886">
    <property type="term" value="C:plasma membrane"/>
    <property type="evidence" value="ECO:0007669"/>
    <property type="project" value="UniProtKB-SubCell"/>
</dbReference>
<dbReference type="Pfam" id="PF02683">
    <property type="entry name" value="DsbD_TM"/>
    <property type="match status" value="1"/>
</dbReference>
<dbReference type="GO" id="GO:0017004">
    <property type="term" value="P:cytochrome complex assembly"/>
    <property type="evidence" value="ECO:0007669"/>
    <property type="project" value="UniProtKB-UniRule"/>
</dbReference>
<feature type="transmembrane region" description="Helical" evidence="18">
    <location>
        <begin position="441"/>
        <end position="459"/>
    </location>
</feature>
<evidence type="ECO:0000256" key="17">
    <source>
        <dbReference type="ARBA" id="ARBA00047804"/>
    </source>
</evidence>
<dbReference type="InterPro" id="IPR028250">
    <property type="entry name" value="DsbDN"/>
</dbReference>
<dbReference type="PROSITE" id="PS51352">
    <property type="entry name" value="THIOREDOXIN_2"/>
    <property type="match status" value="1"/>
</dbReference>
<keyword evidence="5 18" id="KW-0997">Cell inner membrane</keyword>
<dbReference type="PROSITE" id="PS00194">
    <property type="entry name" value="THIOREDOXIN_1"/>
    <property type="match status" value="1"/>
</dbReference>
<dbReference type="Proteomes" id="UP001139308">
    <property type="component" value="Unassembled WGS sequence"/>
</dbReference>
<evidence type="ECO:0000256" key="9">
    <source>
        <dbReference type="ARBA" id="ARBA00022982"/>
    </source>
</evidence>
<accession>A0A9X1RUK7</accession>
<comment type="catalytic activity">
    <reaction evidence="16 18">
        <text>[protein]-dithiol + NAD(+) = [protein]-disulfide + NADH + H(+)</text>
        <dbReference type="Rhea" id="RHEA:18749"/>
        <dbReference type="Rhea" id="RHEA-COMP:10593"/>
        <dbReference type="Rhea" id="RHEA-COMP:10594"/>
        <dbReference type="ChEBI" id="CHEBI:15378"/>
        <dbReference type="ChEBI" id="CHEBI:29950"/>
        <dbReference type="ChEBI" id="CHEBI:50058"/>
        <dbReference type="ChEBI" id="CHEBI:57540"/>
        <dbReference type="ChEBI" id="CHEBI:57945"/>
        <dbReference type="EC" id="1.8.1.8"/>
    </reaction>
</comment>
<evidence type="ECO:0000256" key="2">
    <source>
        <dbReference type="ARBA" id="ARBA00007241"/>
    </source>
</evidence>
<dbReference type="InterPro" id="IPR013766">
    <property type="entry name" value="Thioredoxin_domain"/>
</dbReference>
<feature type="transmembrane region" description="Helical" evidence="18">
    <location>
        <begin position="471"/>
        <end position="492"/>
    </location>
</feature>
<evidence type="ECO:0000256" key="6">
    <source>
        <dbReference type="ARBA" id="ARBA00022692"/>
    </source>
</evidence>
<dbReference type="GO" id="GO:0047134">
    <property type="term" value="F:protein-disulfide reductase [NAD(P)H] activity"/>
    <property type="evidence" value="ECO:0007669"/>
    <property type="project" value="UniProtKB-UniRule"/>
</dbReference>
<dbReference type="InterPro" id="IPR036929">
    <property type="entry name" value="DsbDN_sf"/>
</dbReference>
<keyword evidence="8 18" id="KW-0201">Cytochrome c-type biogenesis</keyword>
<feature type="transmembrane region" description="Helical" evidence="18">
    <location>
        <begin position="382"/>
        <end position="405"/>
    </location>
</feature>
<evidence type="ECO:0000256" key="15">
    <source>
        <dbReference type="ARBA" id="ARBA00023284"/>
    </source>
</evidence>
<keyword evidence="9 18" id="KW-0249">Electron transport</keyword>
<feature type="disulfide bond" description="Redox-active" evidence="18">
    <location>
        <begin position="236"/>
        <end position="358"/>
    </location>
</feature>
<dbReference type="InterPro" id="IPR036249">
    <property type="entry name" value="Thioredoxin-like_sf"/>
</dbReference>
<dbReference type="PANTHER" id="PTHR32234">
    <property type="entry name" value="THIOL:DISULFIDE INTERCHANGE PROTEIN DSBD"/>
    <property type="match status" value="1"/>
</dbReference>
<feature type="compositionally biased region" description="Low complexity" evidence="19">
    <location>
        <begin position="645"/>
        <end position="655"/>
    </location>
</feature>
<reference evidence="21" key="1">
    <citation type="submission" date="2022-01" db="EMBL/GenBank/DDBJ databases">
        <title>Genome sequence and assembly of Parabukholderia sp. RG36.</title>
        <authorList>
            <person name="Chhetri G."/>
        </authorList>
    </citation>
    <scope>NUCLEOTIDE SEQUENCE</scope>
    <source>
        <strain evidence="21">RG36</strain>
    </source>
</reference>
<feature type="domain" description="Thioredoxin" evidence="20">
    <location>
        <begin position="490"/>
        <end position="641"/>
    </location>
</feature>
<comment type="similarity">
    <text evidence="2 18">Belongs to the thioredoxin family. DsbD subfamily.</text>
</comment>
<name>A0A9X1RUK7_9BURK</name>
<dbReference type="Gene3D" id="3.40.30.10">
    <property type="entry name" value="Glutaredoxin"/>
    <property type="match status" value="1"/>
</dbReference>
<feature type="transmembrane region" description="Helical" evidence="18">
    <location>
        <begin position="341"/>
        <end position="370"/>
    </location>
</feature>
<evidence type="ECO:0000313" key="21">
    <source>
        <dbReference type="EMBL" id="MCG5076416.1"/>
    </source>
</evidence>
<feature type="transmembrane region" description="Helical" evidence="18">
    <location>
        <begin position="417"/>
        <end position="435"/>
    </location>
</feature>
<comment type="subcellular location">
    <subcellularLocation>
        <location evidence="1 18">Cell inner membrane</location>
        <topology evidence="1 18">Multi-pass membrane protein</topology>
    </subcellularLocation>
</comment>
<organism evidence="21 22">
    <name type="scientific">Paraburkholderia tagetis</name>
    <dbReference type="NCBI Taxonomy" id="2913261"/>
    <lineage>
        <taxon>Bacteria</taxon>
        <taxon>Pseudomonadati</taxon>
        <taxon>Pseudomonadota</taxon>
        <taxon>Betaproteobacteria</taxon>
        <taxon>Burkholderiales</taxon>
        <taxon>Burkholderiaceae</taxon>
        <taxon>Paraburkholderia</taxon>
    </lineage>
</organism>
<keyword evidence="15 18" id="KW-0676">Redox-active center</keyword>
<evidence type="ECO:0000256" key="1">
    <source>
        <dbReference type="ARBA" id="ARBA00004429"/>
    </source>
</evidence>
<evidence type="ECO:0000259" key="20">
    <source>
        <dbReference type="PROSITE" id="PS51352"/>
    </source>
</evidence>
<dbReference type="CDD" id="cd02953">
    <property type="entry name" value="DsbDgamma"/>
    <property type="match status" value="1"/>
</dbReference>
<keyword evidence="4 18" id="KW-1003">Cell membrane</keyword>